<reference evidence="5" key="1">
    <citation type="journal article" date="2023" name="GigaByte">
        <title>Genome assembly of the bearded iris, Iris pallida Lam.</title>
        <authorList>
            <person name="Bruccoleri R.E."/>
            <person name="Oakeley E.J."/>
            <person name="Faust A.M.E."/>
            <person name="Altorfer M."/>
            <person name="Dessus-Babus S."/>
            <person name="Burckhardt D."/>
            <person name="Oertli M."/>
            <person name="Naumann U."/>
            <person name="Petersen F."/>
            <person name="Wong J."/>
        </authorList>
    </citation>
    <scope>NUCLEOTIDE SEQUENCE</scope>
    <source>
        <strain evidence="5">GSM-AAB239-AS_SAM_17_03QT</strain>
    </source>
</reference>
<sequence>MDGGDVVTMMMGGGNENDQKKKSKDDSNPTSTIFHDFLGKMGSQEMPLETAAAAAASHHLPPSPSHERQGVTSSEIFHFHGTKNTMSGSETSNALSGRKRNYSSSYMGLTRDRVLPIGSDSPESSRLMKMFGKEVVNERLGRSHDNDMPFGMQPPPRPTSSLILHPPVSSRPDSLISRWERSLPMNPGPGMHFPSRFGHSGTTMDRISSSYAHKEAGMGSILISQDAADEGSRTGKKGSGILSIINPSSSGAGDKNTTGMQPCSSRPKAPQMIELESSNVPSHYNMAPSTRQMTIFYAGQAHVFDDVHPNKADVIMALAGSNGGSWSTSYSPKSGVCPLGVEAKGPHEENGMRANKFPLSIPGIPNHGFISQVAQNSHASDLPSLTPGADEGGRPVRDARLTIPAAETGGTDGKSDTIVVIICVEPLSLVESTIVVRSTTQMILYVFPSFFLFQIV</sequence>
<dbReference type="Pfam" id="PF06200">
    <property type="entry name" value="tify"/>
    <property type="match status" value="1"/>
</dbReference>
<dbReference type="GO" id="GO:0005634">
    <property type="term" value="C:nucleus"/>
    <property type="evidence" value="ECO:0007669"/>
    <property type="project" value="UniProtKB-SubCell"/>
</dbReference>
<dbReference type="PROSITE" id="PS51320">
    <property type="entry name" value="TIFY"/>
    <property type="match status" value="1"/>
</dbReference>
<gene>
    <name evidence="5" type="ORF">M6B38_103785</name>
</gene>
<evidence type="ECO:0000313" key="5">
    <source>
        <dbReference type="EMBL" id="KAJ6810612.1"/>
    </source>
</evidence>
<dbReference type="GO" id="GO:0009611">
    <property type="term" value="P:response to wounding"/>
    <property type="evidence" value="ECO:0007669"/>
    <property type="project" value="UniProtKB-UniRule"/>
</dbReference>
<evidence type="ECO:0000256" key="1">
    <source>
        <dbReference type="ARBA" id="ARBA00008614"/>
    </source>
</evidence>
<reference evidence="5" key="2">
    <citation type="submission" date="2023-04" db="EMBL/GenBank/DDBJ databases">
        <authorList>
            <person name="Bruccoleri R.E."/>
            <person name="Oakeley E.J."/>
            <person name="Faust A.-M."/>
            <person name="Dessus-Babus S."/>
            <person name="Altorfer M."/>
            <person name="Burckhardt D."/>
            <person name="Oertli M."/>
            <person name="Naumann U."/>
            <person name="Petersen F."/>
            <person name="Wong J."/>
        </authorList>
    </citation>
    <scope>NUCLEOTIDE SEQUENCE</scope>
    <source>
        <strain evidence="5">GSM-AAB239-AS_SAM_17_03QT</strain>
        <tissue evidence="5">Leaf</tissue>
    </source>
</reference>
<dbReference type="InterPro" id="IPR040390">
    <property type="entry name" value="TIFY/JAZ"/>
</dbReference>
<feature type="domain" description="Tify" evidence="4">
    <location>
        <begin position="286"/>
        <end position="321"/>
    </location>
</feature>
<feature type="region of interest" description="Disordered" evidence="3">
    <location>
        <begin position="227"/>
        <end position="268"/>
    </location>
</feature>
<organism evidence="5 6">
    <name type="scientific">Iris pallida</name>
    <name type="common">Sweet iris</name>
    <dbReference type="NCBI Taxonomy" id="29817"/>
    <lineage>
        <taxon>Eukaryota</taxon>
        <taxon>Viridiplantae</taxon>
        <taxon>Streptophyta</taxon>
        <taxon>Embryophyta</taxon>
        <taxon>Tracheophyta</taxon>
        <taxon>Spermatophyta</taxon>
        <taxon>Magnoliopsida</taxon>
        <taxon>Liliopsida</taxon>
        <taxon>Asparagales</taxon>
        <taxon>Iridaceae</taxon>
        <taxon>Iridoideae</taxon>
        <taxon>Irideae</taxon>
        <taxon>Iris</taxon>
    </lineage>
</organism>
<dbReference type="AlphaFoldDB" id="A0AAX6F2E9"/>
<dbReference type="EMBL" id="JANAVB010032220">
    <property type="protein sequence ID" value="KAJ6810612.1"/>
    <property type="molecule type" value="Genomic_DNA"/>
</dbReference>
<proteinExistence type="inferred from homology"/>
<protein>
    <recommendedName>
        <fullName evidence="2">Protein TIFY</fullName>
    </recommendedName>
    <alternativeName>
        <fullName evidence="2">Jasmonate ZIM domain-containing protein</fullName>
    </alternativeName>
</protein>
<feature type="compositionally biased region" description="Low complexity" evidence="3">
    <location>
        <begin position="1"/>
        <end position="10"/>
    </location>
</feature>
<dbReference type="PANTHER" id="PTHR33077:SF8">
    <property type="entry name" value="PROTEIN TIFY 8"/>
    <property type="match status" value="1"/>
</dbReference>
<dbReference type="PANTHER" id="PTHR33077">
    <property type="entry name" value="PROTEIN TIFY 4A-RELATED-RELATED"/>
    <property type="match status" value="1"/>
</dbReference>
<keyword evidence="6" id="KW-1185">Reference proteome</keyword>
<comment type="domain">
    <text evidence="2">The jas domain is required for interaction with COI1.</text>
</comment>
<comment type="subcellular location">
    <subcellularLocation>
        <location evidence="2">Nucleus</location>
    </subcellularLocation>
</comment>
<accession>A0AAX6F2E9</accession>
<name>A0AAX6F2E9_IRIPA</name>
<feature type="compositionally biased region" description="Polar residues" evidence="3">
    <location>
        <begin position="245"/>
        <end position="264"/>
    </location>
</feature>
<feature type="compositionally biased region" description="Basic and acidic residues" evidence="3">
    <location>
        <begin position="17"/>
        <end position="27"/>
    </location>
</feature>
<dbReference type="GO" id="GO:2000022">
    <property type="term" value="P:regulation of jasmonic acid mediated signaling pathway"/>
    <property type="evidence" value="ECO:0007669"/>
    <property type="project" value="UniProtKB-UniRule"/>
</dbReference>
<keyword evidence="2" id="KW-1184">Jasmonic acid signaling pathway</keyword>
<dbReference type="GO" id="GO:0031347">
    <property type="term" value="P:regulation of defense response"/>
    <property type="evidence" value="ECO:0007669"/>
    <property type="project" value="UniProtKB-UniRule"/>
</dbReference>
<feature type="region of interest" description="Disordered" evidence="3">
    <location>
        <begin position="1"/>
        <end position="35"/>
    </location>
</feature>
<dbReference type="Proteomes" id="UP001140949">
    <property type="component" value="Unassembled WGS sequence"/>
</dbReference>
<evidence type="ECO:0000259" key="4">
    <source>
        <dbReference type="PROSITE" id="PS51320"/>
    </source>
</evidence>
<comment type="function">
    <text evidence="2">Repressor of jasmonate responses.</text>
</comment>
<comment type="caution">
    <text evidence="5">The sequence shown here is derived from an EMBL/GenBank/DDBJ whole genome shotgun (WGS) entry which is preliminary data.</text>
</comment>
<evidence type="ECO:0000313" key="6">
    <source>
        <dbReference type="Proteomes" id="UP001140949"/>
    </source>
</evidence>
<evidence type="ECO:0000256" key="2">
    <source>
        <dbReference type="RuleBase" id="RU369065"/>
    </source>
</evidence>
<comment type="similarity">
    <text evidence="1 2">Belongs to the TIFY/JAZ family.</text>
</comment>
<dbReference type="SMART" id="SM00979">
    <property type="entry name" value="TIFY"/>
    <property type="match status" value="1"/>
</dbReference>
<keyword evidence="2" id="KW-0539">Nucleus</keyword>
<dbReference type="InterPro" id="IPR010399">
    <property type="entry name" value="Tify_dom"/>
</dbReference>
<evidence type="ECO:0000256" key="3">
    <source>
        <dbReference type="SAM" id="MobiDB-lite"/>
    </source>
</evidence>